<evidence type="ECO:0000256" key="1">
    <source>
        <dbReference type="SAM" id="Phobius"/>
    </source>
</evidence>
<protein>
    <submittedName>
        <fullName evidence="2">Uncharacterized protein</fullName>
    </submittedName>
</protein>
<evidence type="ECO:0000313" key="2">
    <source>
        <dbReference type="EMBL" id="EEG53753.1"/>
    </source>
</evidence>
<gene>
    <name evidence="2" type="ORF">CLOSTASPAR_04205</name>
</gene>
<proteinExistence type="predicted"/>
<accession>C0D4L0</accession>
<dbReference type="AlphaFoldDB" id="C0D4L0"/>
<organism evidence="2 3">
    <name type="scientific">[Clostridium] asparagiforme DSM 15981</name>
    <dbReference type="NCBI Taxonomy" id="518636"/>
    <lineage>
        <taxon>Bacteria</taxon>
        <taxon>Bacillati</taxon>
        <taxon>Bacillota</taxon>
        <taxon>Clostridia</taxon>
        <taxon>Lachnospirales</taxon>
        <taxon>Lachnospiraceae</taxon>
        <taxon>Enterocloster</taxon>
    </lineage>
</organism>
<reference evidence="2 3" key="2">
    <citation type="submission" date="2009-02" db="EMBL/GenBank/DDBJ databases">
        <title>Draft genome sequence of Clostridium asparagiforme (DSM 15981).</title>
        <authorList>
            <person name="Sudarsanam P."/>
            <person name="Ley R."/>
            <person name="Guruge J."/>
            <person name="Turnbaugh P.J."/>
            <person name="Mahowald M."/>
            <person name="Liep D."/>
            <person name="Gordon J."/>
        </authorList>
    </citation>
    <scope>NUCLEOTIDE SEQUENCE [LARGE SCALE GENOMIC DNA]</scope>
    <source>
        <strain evidence="2 3">DSM 15981</strain>
    </source>
</reference>
<dbReference type="HOGENOM" id="CLU_3267806_0_0_9"/>
<keyword evidence="1" id="KW-0472">Membrane</keyword>
<keyword evidence="1" id="KW-0812">Transmembrane</keyword>
<sequence length="41" mass="4347">MPGILAVARISGIFFDLLGLGDVILYLDHALYGQSGPKCDP</sequence>
<reference evidence="2 3" key="1">
    <citation type="submission" date="2009-01" db="EMBL/GenBank/DDBJ databases">
        <authorList>
            <person name="Fulton L."/>
            <person name="Clifton S."/>
            <person name="Fulton B."/>
            <person name="Xu J."/>
            <person name="Minx P."/>
            <person name="Pepin K.H."/>
            <person name="Johnson M."/>
            <person name="Bhonagiri V."/>
            <person name="Nash W.E."/>
            <person name="Mardis E.R."/>
            <person name="Wilson R.K."/>
        </authorList>
    </citation>
    <scope>NUCLEOTIDE SEQUENCE [LARGE SCALE GENOMIC DNA]</scope>
    <source>
        <strain evidence="2 3">DSM 15981</strain>
    </source>
</reference>
<evidence type="ECO:0000313" key="3">
    <source>
        <dbReference type="Proteomes" id="UP000004756"/>
    </source>
</evidence>
<feature type="transmembrane region" description="Helical" evidence="1">
    <location>
        <begin position="6"/>
        <end position="27"/>
    </location>
</feature>
<keyword evidence="1" id="KW-1133">Transmembrane helix</keyword>
<keyword evidence="3" id="KW-1185">Reference proteome</keyword>
<name>C0D4L0_9FIRM</name>
<dbReference type="EMBL" id="ACCJ01000340">
    <property type="protein sequence ID" value="EEG53753.1"/>
    <property type="molecule type" value="Genomic_DNA"/>
</dbReference>
<dbReference type="Proteomes" id="UP000004756">
    <property type="component" value="Unassembled WGS sequence"/>
</dbReference>
<comment type="caution">
    <text evidence="2">The sequence shown here is derived from an EMBL/GenBank/DDBJ whole genome shotgun (WGS) entry which is preliminary data.</text>
</comment>